<name>A0A250XJZ8_9CHLO</name>
<dbReference type="InterPro" id="IPR015659">
    <property type="entry name" value="Proline_oxidase"/>
</dbReference>
<dbReference type="EMBL" id="BEGY01000094">
    <property type="protein sequence ID" value="GAX83242.1"/>
    <property type="molecule type" value="Genomic_DNA"/>
</dbReference>
<dbReference type="GO" id="GO:0004657">
    <property type="term" value="F:proline dehydrogenase activity"/>
    <property type="evidence" value="ECO:0007669"/>
    <property type="project" value="UniProtKB-EC"/>
</dbReference>
<keyword evidence="3" id="KW-1185">Reference proteome</keyword>
<organism evidence="2 3">
    <name type="scientific">Chlamydomonas eustigma</name>
    <dbReference type="NCBI Taxonomy" id="1157962"/>
    <lineage>
        <taxon>Eukaryota</taxon>
        <taxon>Viridiplantae</taxon>
        <taxon>Chlorophyta</taxon>
        <taxon>core chlorophytes</taxon>
        <taxon>Chlorophyceae</taxon>
        <taxon>CS clade</taxon>
        <taxon>Chlamydomonadales</taxon>
        <taxon>Chlamydomonadaceae</taxon>
        <taxon>Chlamydomonas</taxon>
    </lineage>
</organism>
<dbReference type="PANTHER" id="PTHR13914:SF0">
    <property type="entry name" value="PROLINE DEHYDROGENASE 1, MITOCHONDRIAL"/>
    <property type="match status" value="1"/>
</dbReference>
<reference evidence="2 3" key="1">
    <citation type="submission" date="2017-08" db="EMBL/GenBank/DDBJ databases">
        <title>Acidophilic green algal genome provides insights into adaptation to an acidic environment.</title>
        <authorList>
            <person name="Hirooka S."/>
            <person name="Hirose Y."/>
            <person name="Kanesaki Y."/>
            <person name="Higuchi S."/>
            <person name="Fujiwara T."/>
            <person name="Onuma R."/>
            <person name="Era A."/>
            <person name="Ohbayashi R."/>
            <person name="Uzuka A."/>
            <person name="Nozaki H."/>
            <person name="Yoshikawa H."/>
            <person name="Miyagishima S.Y."/>
        </authorList>
    </citation>
    <scope>NUCLEOTIDE SEQUENCE [LARGE SCALE GENOMIC DNA]</scope>
    <source>
        <strain evidence="2 3">NIES-2499</strain>
    </source>
</reference>
<keyword evidence="1" id="KW-0285">Flavoprotein</keyword>
<accession>A0A250XJZ8</accession>
<proteinExistence type="inferred from homology"/>
<keyword evidence="1" id="KW-0274">FAD</keyword>
<gene>
    <name evidence="2" type="ORF">CEUSTIGMA_g10668.t1</name>
</gene>
<dbReference type="PANTHER" id="PTHR13914">
    <property type="entry name" value="PROLINE OXIDASE"/>
    <property type="match status" value="1"/>
</dbReference>
<evidence type="ECO:0000313" key="3">
    <source>
        <dbReference type="Proteomes" id="UP000232323"/>
    </source>
</evidence>
<comment type="similarity">
    <text evidence="1">Belongs to the proline oxidase family.</text>
</comment>
<comment type="caution">
    <text evidence="2">The sequence shown here is derived from an EMBL/GenBank/DDBJ whole genome shotgun (WGS) entry which is preliminary data.</text>
</comment>
<dbReference type="Gene3D" id="3.20.20.220">
    <property type="match status" value="1"/>
</dbReference>
<comment type="catalytic activity">
    <reaction evidence="1">
        <text>L-proline + a quinone = (S)-1-pyrroline-5-carboxylate + a quinol + H(+)</text>
        <dbReference type="Rhea" id="RHEA:23784"/>
        <dbReference type="ChEBI" id="CHEBI:15378"/>
        <dbReference type="ChEBI" id="CHEBI:17388"/>
        <dbReference type="ChEBI" id="CHEBI:24646"/>
        <dbReference type="ChEBI" id="CHEBI:60039"/>
        <dbReference type="ChEBI" id="CHEBI:132124"/>
        <dbReference type="EC" id="1.5.5.2"/>
    </reaction>
</comment>
<dbReference type="STRING" id="1157962.A0A250XJZ8"/>
<dbReference type="GO" id="GO:0071949">
    <property type="term" value="F:FAD binding"/>
    <property type="evidence" value="ECO:0007669"/>
    <property type="project" value="TreeGrafter"/>
</dbReference>
<protein>
    <recommendedName>
        <fullName evidence="1">Proline dehydrogenase</fullName>
        <ecNumber evidence="1">1.5.5.2</ecNumber>
    </recommendedName>
</protein>
<dbReference type="Proteomes" id="UP000232323">
    <property type="component" value="Unassembled WGS sequence"/>
</dbReference>
<evidence type="ECO:0000313" key="2">
    <source>
        <dbReference type="EMBL" id="GAX83242.1"/>
    </source>
</evidence>
<keyword evidence="1" id="KW-0642">Proline metabolism</keyword>
<dbReference type="OrthoDB" id="5464at2759"/>
<dbReference type="GO" id="GO:0005739">
    <property type="term" value="C:mitochondrion"/>
    <property type="evidence" value="ECO:0007669"/>
    <property type="project" value="TreeGrafter"/>
</dbReference>
<dbReference type="EC" id="1.5.5.2" evidence="1"/>
<comment type="cofactor">
    <cofactor evidence="1">
        <name>FAD</name>
        <dbReference type="ChEBI" id="CHEBI:57692"/>
    </cofactor>
</comment>
<dbReference type="GO" id="GO:0010133">
    <property type="term" value="P:L-proline catabolic process to L-glutamate"/>
    <property type="evidence" value="ECO:0007669"/>
    <property type="project" value="TreeGrafter"/>
</dbReference>
<keyword evidence="1" id="KW-0560">Oxidoreductase</keyword>
<sequence>MLTTLMPSSATRFLKSFVINDRHIRLIHASSFQLDSTSSPLSFRDHESVFRGHSSMSLLRGWLVFRLCSIGSFVANAESLLALGNRTLGKEITVSVVKETFFKQFCAGETQEEVWRTMQQLQSQGVSAILDYAAEDDVGIVGNKVPSRAVTPSACSSMATASSTSTDPSCTLTPHACPKEGVNAVARVYDYKSEQQCDR</sequence>
<dbReference type="AlphaFoldDB" id="A0A250XJZ8"/>
<evidence type="ECO:0000256" key="1">
    <source>
        <dbReference type="RuleBase" id="RU364054"/>
    </source>
</evidence>
<comment type="function">
    <text evidence="1">Converts proline to delta-1-pyrroline-5-carboxylate.</text>
</comment>